<protein>
    <submittedName>
        <fullName evidence="5">Nucleotide-binding universal stress UspA family protein</fullName>
    </submittedName>
</protein>
<dbReference type="SUPFAM" id="SSF52402">
    <property type="entry name" value="Adenine nucleotide alpha hydrolases-like"/>
    <property type="match status" value="2"/>
</dbReference>
<comment type="caution">
    <text evidence="5">The sequence shown here is derived from an EMBL/GenBank/DDBJ whole genome shotgun (WGS) entry which is preliminary data.</text>
</comment>
<dbReference type="InterPro" id="IPR006015">
    <property type="entry name" value="Universal_stress_UspA"/>
</dbReference>
<keyword evidence="6" id="KW-1185">Reference proteome</keyword>
<dbReference type="InterPro" id="IPR014729">
    <property type="entry name" value="Rossmann-like_a/b/a_fold"/>
</dbReference>
<dbReference type="PRINTS" id="PR01438">
    <property type="entry name" value="UNVRSLSTRESS"/>
</dbReference>
<evidence type="ECO:0000256" key="1">
    <source>
        <dbReference type="ARBA" id="ARBA00008791"/>
    </source>
</evidence>
<keyword evidence="3" id="KW-0067">ATP-binding</keyword>
<name>A0ABS4VW72_9PSEU</name>
<feature type="domain" description="UspA" evidence="4">
    <location>
        <begin position="10"/>
        <end position="147"/>
    </location>
</feature>
<proteinExistence type="inferred from homology"/>
<reference evidence="5 6" key="1">
    <citation type="submission" date="2021-03" db="EMBL/GenBank/DDBJ databases">
        <title>Sequencing the genomes of 1000 actinobacteria strains.</title>
        <authorList>
            <person name="Klenk H.-P."/>
        </authorList>
    </citation>
    <scope>NUCLEOTIDE SEQUENCE [LARGE SCALE GENOMIC DNA]</scope>
    <source>
        <strain evidence="5 6">DSM 45256</strain>
    </source>
</reference>
<dbReference type="Pfam" id="PF00582">
    <property type="entry name" value="Usp"/>
    <property type="match status" value="2"/>
</dbReference>
<dbReference type="InterPro" id="IPR006016">
    <property type="entry name" value="UspA"/>
</dbReference>
<dbReference type="EMBL" id="JAGINU010000001">
    <property type="protein sequence ID" value="MBP2368149.1"/>
    <property type="molecule type" value="Genomic_DNA"/>
</dbReference>
<evidence type="ECO:0000259" key="4">
    <source>
        <dbReference type="Pfam" id="PF00582"/>
    </source>
</evidence>
<evidence type="ECO:0000256" key="2">
    <source>
        <dbReference type="ARBA" id="ARBA00022741"/>
    </source>
</evidence>
<evidence type="ECO:0000313" key="5">
    <source>
        <dbReference type="EMBL" id="MBP2368149.1"/>
    </source>
</evidence>
<sequence>MSNQLHGRGPVLVGVDGSESAADAVRWAATEAAARGTGLRLVSVFTPLPARHLHDMGLSAAYDQQVRATTAETLDTAVELAGHTAPEVVTEAEVVTGYPAPVLVEESAHAALTVVGSRGLGGFSGLLIGSVAVALAARGQSPVVVVRGDHSEWAGGDRPVVVGIDGSPTSEKAVAAAFEEATLRSAPLVAVHSWLDVVLQPAGTMLNRDAVQAEEQSVLAERLAGWEQDFPDVELRRTVVEDRPARALITASESAQLVVVGTRGRGGVAGLLLGSVSHALLHHAQCPVLVVSPEQ</sequence>
<keyword evidence="2" id="KW-0547">Nucleotide-binding</keyword>
<comment type="similarity">
    <text evidence="1">Belongs to the universal stress protein A family.</text>
</comment>
<dbReference type="PANTHER" id="PTHR46268:SF27">
    <property type="entry name" value="UNIVERSAL STRESS PROTEIN RV2623"/>
    <property type="match status" value="1"/>
</dbReference>
<accession>A0ABS4VW72</accession>
<evidence type="ECO:0000313" key="6">
    <source>
        <dbReference type="Proteomes" id="UP001519295"/>
    </source>
</evidence>
<dbReference type="RefSeq" id="WP_210028483.1">
    <property type="nucleotide sequence ID" value="NZ_JAGINU010000001.1"/>
</dbReference>
<evidence type="ECO:0000256" key="3">
    <source>
        <dbReference type="ARBA" id="ARBA00022840"/>
    </source>
</evidence>
<feature type="domain" description="UspA" evidence="4">
    <location>
        <begin position="158"/>
        <end position="291"/>
    </location>
</feature>
<gene>
    <name evidence="5" type="ORF">JOF36_003845</name>
</gene>
<dbReference type="Proteomes" id="UP001519295">
    <property type="component" value="Unassembled WGS sequence"/>
</dbReference>
<dbReference type="PANTHER" id="PTHR46268">
    <property type="entry name" value="STRESS RESPONSE PROTEIN NHAX"/>
    <property type="match status" value="1"/>
</dbReference>
<dbReference type="Gene3D" id="3.40.50.620">
    <property type="entry name" value="HUPs"/>
    <property type="match status" value="2"/>
</dbReference>
<organism evidence="5 6">
    <name type="scientific">Pseudonocardia parietis</name>
    <dbReference type="NCBI Taxonomy" id="570936"/>
    <lineage>
        <taxon>Bacteria</taxon>
        <taxon>Bacillati</taxon>
        <taxon>Actinomycetota</taxon>
        <taxon>Actinomycetes</taxon>
        <taxon>Pseudonocardiales</taxon>
        <taxon>Pseudonocardiaceae</taxon>
        <taxon>Pseudonocardia</taxon>
    </lineage>
</organism>